<dbReference type="PROSITE" id="PS00108">
    <property type="entry name" value="PROTEIN_KINASE_ST"/>
    <property type="match status" value="1"/>
</dbReference>
<dbReference type="SMART" id="SM00220">
    <property type="entry name" value="S_TKc"/>
    <property type="match status" value="1"/>
</dbReference>
<gene>
    <name evidence="6" type="ORF">DICPUDRAFT_9742</name>
</gene>
<dbReference type="InterPro" id="IPR008271">
    <property type="entry name" value="Ser/Thr_kinase_AS"/>
</dbReference>
<dbReference type="InterPro" id="IPR050538">
    <property type="entry name" value="MAP_kinase_kinase_kinase"/>
</dbReference>
<dbReference type="STRING" id="5786.F0ZRR0"/>
<dbReference type="RefSeq" id="XP_003290114.1">
    <property type="nucleotide sequence ID" value="XM_003290066.1"/>
</dbReference>
<feature type="non-terminal residue" evidence="6">
    <location>
        <position position="203"/>
    </location>
</feature>
<evidence type="ECO:0000259" key="5">
    <source>
        <dbReference type="PROSITE" id="PS50011"/>
    </source>
</evidence>
<accession>F0ZRR0</accession>
<dbReference type="KEGG" id="dpp:DICPUDRAFT_9742"/>
<keyword evidence="7" id="KW-1185">Reference proteome</keyword>
<dbReference type="eggNOG" id="KOG0198">
    <property type="taxonomic scope" value="Eukaryota"/>
</dbReference>
<evidence type="ECO:0000256" key="2">
    <source>
        <dbReference type="ARBA" id="ARBA00022741"/>
    </source>
</evidence>
<dbReference type="OrthoDB" id="1043025at2759"/>
<keyword evidence="4" id="KW-0067">ATP-binding</keyword>
<evidence type="ECO:0000256" key="3">
    <source>
        <dbReference type="ARBA" id="ARBA00022777"/>
    </source>
</evidence>
<dbReference type="OMA" id="QAMNMNT"/>
<evidence type="ECO:0000313" key="6">
    <source>
        <dbReference type="EMBL" id="EGC33363.1"/>
    </source>
</evidence>
<dbReference type="AlphaFoldDB" id="F0ZRR0"/>
<dbReference type="GO" id="GO:0004672">
    <property type="term" value="F:protein kinase activity"/>
    <property type="evidence" value="ECO:0007669"/>
    <property type="project" value="InterPro"/>
</dbReference>
<dbReference type="InterPro" id="IPR011009">
    <property type="entry name" value="Kinase-like_dom_sf"/>
</dbReference>
<dbReference type="InterPro" id="IPR000719">
    <property type="entry name" value="Prot_kinase_dom"/>
</dbReference>
<dbReference type="PANTHER" id="PTHR48016:SF56">
    <property type="entry name" value="MAPKK KINASE"/>
    <property type="match status" value="1"/>
</dbReference>
<evidence type="ECO:0000256" key="1">
    <source>
        <dbReference type="ARBA" id="ARBA00022679"/>
    </source>
</evidence>
<dbReference type="EMBL" id="GL871145">
    <property type="protein sequence ID" value="EGC33363.1"/>
    <property type="molecule type" value="Genomic_DNA"/>
</dbReference>
<dbReference type="GO" id="GO:0005524">
    <property type="term" value="F:ATP binding"/>
    <property type="evidence" value="ECO:0007669"/>
    <property type="project" value="UniProtKB-KW"/>
</dbReference>
<dbReference type="Gene3D" id="1.10.510.10">
    <property type="entry name" value="Transferase(Phosphotransferase) domain 1"/>
    <property type="match status" value="1"/>
</dbReference>
<evidence type="ECO:0000313" key="7">
    <source>
        <dbReference type="Proteomes" id="UP000001064"/>
    </source>
</evidence>
<name>F0ZRR0_DICPU</name>
<organism evidence="6 7">
    <name type="scientific">Dictyostelium purpureum</name>
    <name type="common">Slime mold</name>
    <dbReference type="NCBI Taxonomy" id="5786"/>
    <lineage>
        <taxon>Eukaryota</taxon>
        <taxon>Amoebozoa</taxon>
        <taxon>Evosea</taxon>
        <taxon>Eumycetozoa</taxon>
        <taxon>Dictyostelia</taxon>
        <taxon>Dictyosteliales</taxon>
        <taxon>Dictyosteliaceae</taxon>
        <taxon>Dictyostelium</taxon>
    </lineage>
</organism>
<dbReference type="GeneID" id="10504470"/>
<keyword evidence="3" id="KW-0418">Kinase</keyword>
<dbReference type="VEuPathDB" id="AmoebaDB:DICPUDRAFT_9742"/>
<dbReference type="Pfam" id="PF00069">
    <property type="entry name" value="Pkinase"/>
    <property type="match status" value="1"/>
</dbReference>
<evidence type="ECO:0000256" key="4">
    <source>
        <dbReference type="ARBA" id="ARBA00022840"/>
    </source>
</evidence>
<dbReference type="Proteomes" id="UP000001064">
    <property type="component" value="Unassembled WGS sequence"/>
</dbReference>
<protein>
    <recommendedName>
        <fullName evidence="5">Protein kinase domain-containing protein</fullName>
    </recommendedName>
</protein>
<dbReference type="PANTHER" id="PTHR48016">
    <property type="entry name" value="MAP KINASE KINASE KINASE SSK2-RELATED-RELATED"/>
    <property type="match status" value="1"/>
</dbReference>
<dbReference type="SUPFAM" id="SSF56112">
    <property type="entry name" value="Protein kinase-like (PK-like)"/>
    <property type="match status" value="1"/>
</dbReference>
<feature type="non-terminal residue" evidence="6">
    <location>
        <position position="1"/>
    </location>
</feature>
<dbReference type="InParanoid" id="F0ZRR0"/>
<reference evidence="7" key="1">
    <citation type="journal article" date="2011" name="Genome Biol.">
        <title>Comparative genomics of the social amoebae Dictyostelium discoideum and Dictyostelium purpureum.</title>
        <authorList>
            <consortium name="US DOE Joint Genome Institute (JGI-PGF)"/>
            <person name="Sucgang R."/>
            <person name="Kuo A."/>
            <person name="Tian X."/>
            <person name="Salerno W."/>
            <person name="Parikh A."/>
            <person name="Feasley C.L."/>
            <person name="Dalin E."/>
            <person name="Tu H."/>
            <person name="Huang E."/>
            <person name="Barry K."/>
            <person name="Lindquist E."/>
            <person name="Shapiro H."/>
            <person name="Bruce D."/>
            <person name="Schmutz J."/>
            <person name="Salamov A."/>
            <person name="Fey P."/>
            <person name="Gaudet P."/>
            <person name="Anjard C."/>
            <person name="Babu M.M."/>
            <person name="Basu S."/>
            <person name="Bushmanova Y."/>
            <person name="van der Wel H."/>
            <person name="Katoh-Kurasawa M."/>
            <person name="Dinh C."/>
            <person name="Coutinho P.M."/>
            <person name="Saito T."/>
            <person name="Elias M."/>
            <person name="Schaap P."/>
            <person name="Kay R.R."/>
            <person name="Henrissat B."/>
            <person name="Eichinger L."/>
            <person name="Rivero F."/>
            <person name="Putnam N.H."/>
            <person name="West C.M."/>
            <person name="Loomis W.F."/>
            <person name="Chisholm R.L."/>
            <person name="Shaulsky G."/>
            <person name="Strassmann J.E."/>
            <person name="Queller D.C."/>
            <person name="Kuspa A."/>
            <person name="Grigoriev I.V."/>
        </authorList>
    </citation>
    <scope>NUCLEOTIDE SEQUENCE [LARGE SCALE GENOMIC DNA]</scope>
    <source>
        <strain evidence="7">QSDP1</strain>
    </source>
</reference>
<sequence>INKEILILENLKHKNIVKCFGHYENDRYYYIFLEYHEKSIADWYKEKSLTEDQCIPIVKKLLKALKYLHLKKIIHRDLKGANILLNNKNKPIIIDFGLSHKYSKVQNSKFPSRGIGTEGWQAPELLKVESECRSAVDIWGVGCVIIEMLKGGNPHGDQESDYSKPPPYPENISVNLKKFLDRCLRINPSERATIGELLNHAWI</sequence>
<keyword evidence="2" id="KW-0547">Nucleotide-binding</keyword>
<proteinExistence type="predicted"/>
<dbReference type="GO" id="GO:0000165">
    <property type="term" value="P:MAPK cascade"/>
    <property type="evidence" value="ECO:0000318"/>
    <property type="project" value="GO_Central"/>
</dbReference>
<dbReference type="PROSITE" id="PS50011">
    <property type="entry name" value="PROTEIN_KINASE_DOM"/>
    <property type="match status" value="1"/>
</dbReference>
<feature type="domain" description="Protein kinase" evidence="5">
    <location>
        <begin position="1"/>
        <end position="203"/>
    </location>
</feature>
<keyword evidence="1" id="KW-0808">Transferase</keyword>